<dbReference type="Pfam" id="PF02698">
    <property type="entry name" value="DUF218"/>
    <property type="match status" value="1"/>
</dbReference>
<feature type="transmembrane region" description="Helical" evidence="1">
    <location>
        <begin position="6"/>
        <end position="25"/>
    </location>
</feature>
<organism evidence="3 4">
    <name type="scientific">Clostridium estertheticum</name>
    <dbReference type="NCBI Taxonomy" id="238834"/>
    <lineage>
        <taxon>Bacteria</taxon>
        <taxon>Bacillati</taxon>
        <taxon>Bacillota</taxon>
        <taxon>Clostridia</taxon>
        <taxon>Eubacteriales</taxon>
        <taxon>Clostridiaceae</taxon>
        <taxon>Clostridium</taxon>
    </lineage>
</organism>
<evidence type="ECO:0000313" key="3">
    <source>
        <dbReference type="EMBL" id="WAG62556.1"/>
    </source>
</evidence>
<dbReference type="InterPro" id="IPR003848">
    <property type="entry name" value="DUF218"/>
</dbReference>
<evidence type="ECO:0000313" key="4">
    <source>
        <dbReference type="Proteomes" id="UP001164733"/>
    </source>
</evidence>
<protein>
    <submittedName>
        <fullName evidence="3">YdcF family protein</fullName>
    </submittedName>
</protein>
<dbReference type="GO" id="GO:0043164">
    <property type="term" value="P:Gram-negative-bacterium-type cell wall biogenesis"/>
    <property type="evidence" value="ECO:0007669"/>
    <property type="project" value="TreeGrafter"/>
</dbReference>
<reference evidence="3" key="1">
    <citation type="submission" date="2021-11" db="EMBL/GenBank/DDBJ databases">
        <title>Clostridia strains as spoilage organisms.</title>
        <authorList>
            <person name="Wambui J."/>
            <person name="Stevens M.J.A."/>
            <person name="Stephan R."/>
        </authorList>
    </citation>
    <scope>NUCLEOTIDE SEQUENCE</scope>
    <source>
        <strain evidence="3">CF009</strain>
    </source>
</reference>
<evidence type="ECO:0000256" key="1">
    <source>
        <dbReference type="SAM" id="Phobius"/>
    </source>
</evidence>
<accession>A0AA47EP22</accession>
<dbReference type="CDD" id="cd06259">
    <property type="entry name" value="YdcF-like"/>
    <property type="match status" value="1"/>
</dbReference>
<dbReference type="InterPro" id="IPR051599">
    <property type="entry name" value="Cell_Envelope_Assoc"/>
</dbReference>
<dbReference type="Proteomes" id="UP001164733">
    <property type="component" value="Chromosome"/>
</dbReference>
<feature type="transmembrane region" description="Helical" evidence="1">
    <location>
        <begin position="164"/>
        <end position="182"/>
    </location>
</feature>
<dbReference type="RefSeq" id="WP_216126803.1">
    <property type="nucleotide sequence ID" value="NZ_CP086239.1"/>
</dbReference>
<evidence type="ECO:0000259" key="2">
    <source>
        <dbReference type="Pfam" id="PF02698"/>
    </source>
</evidence>
<dbReference type="EMBL" id="CP086239">
    <property type="protein sequence ID" value="WAG62556.1"/>
    <property type="molecule type" value="Genomic_DNA"/>
</dbReference>
<dbReference type="GO" id="GO:0005886">
    <property type="term" value="C:plasma membrane"/>
    <property type="evidence" value="ECO:0007669"/>
    <property type="project" value="TreeGrafter"/>
</dbReference>
<dbReference type="AlphaFoldDB" id="A0AA47EP22"/>
<sequence length="198" mass="22920">MILLYILCLILLYFMILYIVICYNFKKAVYNNGQKSDVIIVLGYHAKKNGNVSPILKERINKASRLYHDGIAKTIICYGAAVGNDHIEADVMAKALIELGIPDYSIIREKLSKNTYGNLVNSREIMQSREFNTAVIVSSPWHLRKASTYAFKLDIDHTVEKSKFPYEYIIIGVAMIYLYYYTKMFINILRYYKVKQVS</sequence>
<keyword evidence="1" id="KW-0812">Transmembrane</keyword>
<keyword evidence="1" id="KW-0472">Membrane</keyword>
<keyword evidence="1" id="KW-1133">Transmembrane helix</keyword>
<proteinExistence type="predicted"/>
<dbReference type="PANTHER" id="PTHR30336">
    <property type="entry name" value="INNER MEMBRANE PROTEIN, PROBABLE PERMEASE"/>
    <property type="match status" value="1"/>
</dbReference>
<gene>
    <name evidence="3" type="ORF">LL038_10090</name>
</gene>
<feature type="domain" description="DUF218" evidence="2">
    <location>
        <begin position="37"/>
        <end position="155"/>
    </location>
</feature>
<dbReference type="GO" id="GO:0000270">
    <property type="term" value="P:peptidoglycan metabolic process"/>
    <property type="evidence" value="ECO:0007669"/>
    <property type="project" value="TreeGrafter"/>
</dbReference>
<dbReference type="PANTHER" id="PTHR30336:SF4">
    <property type="entry name" value="ENVELOPE BIOGENESIS FACTOR ELYC"/>
    <property type="match status" value="1"/>
</dbReference>
<name>A0AA47EP22_9CLOT</name>